<dbReference type="EMBL" id="ATNM01000035">
    <property type="protein sequence ID" value="EPR70891.1"/>
    <property type="molecule type" value="Genomic_DNA"/>
</dbReference>
<dbReference type="Proteomes" id="UP000014974">
    <property type="component" value="Unassembled WGS sequence"/>
</dbReference>
<proteinExistence type="predicted"/>
<evidence type="ECO:0000313" key="2">
    <source>
        <dbReference type="Proteomes" id="UP000014974"/>
    </source>
</evidence>
<sequence>MGCFYHLPPREEYQAYILEIFRPMQADKQFQTDLINLKLSIWEWEVQLKTA</sequence>
<evidence type="ECO:0000313" key="1">
    <source>
        <dbReference type="EMBL" id="EPR70891.1"/>
    </source>
</evidence>
<dbReference type="AlphaFoldDB" id="S7VLS9"/>
<accession>S7VLS9</accession>
<name>S7VLS9_9BACT</name>
<gene>
    <name evidence="1" type="ORF">ADICYQ_0887</name>
</gene>
<dbReference type="STRING" id="641524.ADICYQ_0887"/>
<comment type="caution">
    <text evidence="1">The sequence shown here is derived from an EMBL/GenBank/DDBJ whole genome shotgun (WGS) entry which is preliminary data.</text>
</comment>
<reference evidence="1 2" key="1">
    <citation type="journal article" date="2013" name="Genome Announc.">
        <title>Draft Genome Sequence of Cyclobacterium qasimii Strain M12-11BT, Isolated from Arctic Marine Sediment.</title>
        <authorList>
            <person name="Shivaji S."/>
            <person name="Ara S."/>
            <person name="Singh A."/>
            <person name="Kumar Pinnaka A."/>
        </authorList>
    </citation>
    <scope>NUCLEOTIDE SEQUENCE [LARGE SCALE GENOMIC DNA]</scope>
    <source>
        <strain evidence="1 2">M12-11B</strain>
    </source>
</reference>
<protein>
    <submittedName>
        <fullName evidence="1">Uncharacterized protein</fullName>
    </submittedName>
</protein>
<organism evidence="1 2">
    <name type="scientific">Cyclobacterium qasimii M12-11B</name>
    <dbReference type="NCBI Taxonomy" id="641524"/>
    <lineage>
        <taxon>Bacteria</taxon>
        <taxon>Pseudomonadati</taxon>
        <taxon>Bacteroidota</taxon>
        <taxon>Cytophagia</taxon>
        <taxon>Cytophagales</taxon>
        <taxon>Cyclobacteriaceae</taxon>
        <taxon>Cyclobacterium</taxon>
    </lineage>
</organism>